<keyword evidence="4" id="KW-0010">Activator</keyword>
<dbReference type="PANTHER" id="PTHR11019:SF199">
    <property type="entry name" value="HTH-TYPE TRANSCRIPTIONAL REGULATOR NIMR"/>
    <property type="match status" value="1"/>
</dbReference>
<evidence type="ECO:0000256" key="4">
    <source>
        <dbReference type="ARBA" id="ARBA00023159"/>
    </source>
</evidence>
<keyword evidence="3" id="KW-0238">DNA-binding</keyword>
<sequence>MSINRQNSANPDNAAALIVGQTEICEPYTTAQHSHQRHQLIYATRGVVHMSTAVGEWILPPSRALWISGGTKHALTVKRPAEINILYIDPVIYPFTSFAQCCVVEVTALVRELIATCSQHAWDYETNTPEYRLSAVLIDQIKKLDLSPLDLNLPRDERALRVVELLKKDPGNRDPLNVLAREVGASARTIERLFSKETHLSFGAWRHRHRMLFAVERLAYGENVTRVALEAGYESSSSFIASFRAMFGTTPSRYFRFESAASN</sequence>
<evidence type="ECO:0000256" key="3">
    <source>
        <dbReference type="ARBA" id="ARBA00023125"/>
    </source>
</evidence>
<dbReference type="GO" id="GO:0003700">
    <property type="term" value="F:DNA-binding transcription factor activity"/>
    <property type="evidence" value="ECO:0007669"/>
    <property type="project" value="InterPro"/>
</dbReference>
<name>A0A5I9WJY4_SALET</name>
<dbReference type="FunFam" id="1.10.10.60:FF:000132">
    <property type="entry name" value="AraC family transcriptional regulator"/>
    <property type="match status" value="1"/>
</dbReference>
<dbReference type="EMBL" id="AAKKXN010000002">
    <property type="protein sequence ID" value="ECS8475908.1"/>
    <property type="molecule type" value="Genomic_DNA"/>
</dbReference>
<dbReference type="PROSITE" id="PS01124">
    <property type="entry name" value="HTH_ARAC_FAMILY_2"/>
    <property type="match status" value="1"/>
</dbReference>
<comment type="caution">
    <text evidence="8">The sequence shown here is derived from an EMBL/GenBank/DDBJ whole genome shotgun (WGS) entry which is preliminary data.</text>
</comment>
<dbReference type="InterPro" id="IPR020449">
    <property type="entry name" value="Tscrpt_reg_AraC-type_HTH"/>
</dbReference>
<dbReference type="GO" id="GO:0043565">
    <property type="term" value="F:sequence-specific DNA binding"/>
    <property type="evidence" value="ECO:0007669"/>
    <property type="project" value="InterPro"/>
</dbReference>
<dbReference type="CDD" id="cd06124">
    <property type="entry name" value="cupin_NimR-like_N"/>
    <property type="match status" value="1"/>
</dbReference>
<proteinExistence type="predicted"/>
<dbReference type="Gene3D" id="1.10.10.60">
    <property type="entry name" value="Homeodomain-like"/>
    <property type="match status" value="1"/>
</dbReference>
<keyword evidence="2" id="KW-0805">Transcription regulation</keyword>
<protein>
    <recommendedName>
        <fullName evidence="6">Arabinose operon regulatory protein</fullName>
    </recommendedName>
</protein>
<dbReference type="AlphaFoldDB" id="A0A5I9WJY4"/>
<dbReference type="InterPro" id="IPR009057">
    <property type="entry name" value="Homeodomain-like_sf"/>
</dbReference>
<keyword evidence="5" id="KW-0804">Transcription</keyword>
<dbReference type="SUPFAM" id="SSF46689">
    <property type="entry name" value="Homeodomain-like"/>
    <property type="match status" value="2"/>
</dbReference>
<keyword evidence="1" id="KW-0678">Repressor</keyword>
<organism evidence="8">
    <name type="scientific">Salmonella enterica subsp. enterica serovar Pomona</name>
    <dbReference type="NCBI Taxonomy" id="570935"/>
    <lineage>
        <taxon>Bacteria</taxon>
        <taxon>Pseudomonadati</taxon>
        <taxon>Pseudomonadota</taxon>
        <taxon>Gammaproteobacteria</taxon>
        <taxon>Enterobacterales</taxon>
        <taxon>Enterobacteriaceae</taxon>
        <taxon>Salmonella</taxon>
    </lineage>
</organism>
<reference evidence="8" key="1">
    <citation type="submission" date="2018-07" db="EMBL/GenBank/DDBJ databases">
        <authorList>
            <consortium name="PulseNet: The National Subtyping Network for Foodborne Disease Surveillance"/>
            <person name="Tarr C.L."/>
            <person name="Trees E."/>
            <person name="Katz L.S."/>
            <person name="Carleton-Romer H.A."/>
            <person name="Stroika S."/>
            <person name="Kucerova Z."/>
            <person name="Roache K.F."/>
            <person name="Sabol A.L."/>
            <person name="Besser J."/>
            <person name="Gerner-Smidt P."/>
        </authorList>
    </citation>
    <scope>NUCLEOTIDE SEQUENCE</scope>
    <source>
        <strain evidence="8">PNUSAS032273</strain>
    </source>
</reference>
<accession>A0A5I9WJY4</accession>
<dbReference type="Pfam" id="PF12833">
    <property type="entry name" value="HTH_18"/>
    <property type="match status" value="1"/>
</dbReference>
<gene>
    <name evidence="8" type="ORF">C8634_06755</name>
</gene>
<feature type="domain" description="HTH araC/xylS-type" evidence="7">
    <location>
        <begin position="160"/>
        <end position="257"/>
    </location>
</feature>
<evidence type="ECO:0000313" key="8">
    <source>
        <dbReference type="EMBL" id="ECS8475908.1"/>
    </source>
</evidence>
<dbReference type="InterPro" id="IPR011051">
    <property type="entry name" value="RmlC_Cupin_sf"/>
</dbReference>
<dbReference type="SMART" id="SM00342">
    <property type="entry name" value="HTH_ARAC"/>
    <property type="match status" value="1"/>
</dbReference>
<dbReference type="PROSITE" id="PS00041">
    <property type="entry name" value="HTH_ARAC_FAMILY_1"/>
    <property type="match status" value="1"/>
</dbReference>
<evidence type="ECO:0000256" key="5">
    <source>
        <dbReference type="ARBA" id="ARBA00023163"/>
    </source>
</evidence>
<evidence type="ECO:0000259" key="7">
    <source>
        <dbReference type="PROSITE" id="PS01124"/>
    </source>
</evidence>
<dbReference type="PANTHER" id="PTHR11019">
    <property type="entry name" value="HTH-TYPE TRANSCRIPTIONAL REGULATOR NIMR"/>
    <property type="match status" value="1"/>
</dbReference>
<evidence type="ECO:0000256" key="2">
    <source>
        <dbReference type="ARBA" id="ARBA00023015"/>
    </source>
</evidence>
<dbReference type="SUPFAM" id="SSF51182">
    <property type="entry name" value="RmlC-like cupins"/>
    <property type="match status" value="1"/>
</dbReference>
<evidence type="ECO:0000256" key="1">
    <source>
        <dbReference type="ARBA" id="ARBA00022491"/>
    </source>
</evidence>
<dbReference type="Pfam" id="PF02311">
    <property type="entry name" value="AraC_binding"/>
    <property type="match status" value="1"/>
</dbReference>
<dbReference type="InterPro" id="IPR018060">
    <property type="entry name" value="HTH_AraC"/>
</dbReference>
<evidence type="ECO:0000256" key="6">
    <source>
        <dbReference type="ARBA" id="ARBA00044978"/>
    </source>
</evidence>
<dbReference type="PRINTS" id="PR00032">
    <property type="entry name" value="HTHARAC"/>
</dbReference>
<dbReference type="InterPro" id="IPR018062">
    <property type="entry name" value="HTH_AraC-typ_CS"/>
</dbReference>
<dbReference type="InterPro" id="IPR003313">
    <property type="entry name" value="AraC-bd"/>
</dbReference>